<organism evidence="14">
    <name type="scientific">Caenorhabditis brenneri</name>
    <name type="common">Nematode worm</name>
    <dbReference type="NCBI Taxonomy" id="135651"/>
    <lineage>
        <taxon>Eukaryota</taxon>
        <taxon>Metazoa</taxon>
        <taxon>Ecdysozoa</taxon>
        <taxon>Nematoda</taxon>
        <taxon>Chromadorea</taxon>
        <taxon>Rhabditida</taxon>
        <taxon>Rhabditina</taxon>
        <taxon>Rhabditomorpha</taxon>
        <taxon>Rhabditoidea</taxon>
        <taxon>Rhabditidae</taxon>
        <taxon>Peloderinae</taxon>
        <taxon>Caenorhabditis</taxon>
    </lineage>
</organism>
<dbReference type="PANTHER" id="PTHR13931">
    <property type="entry name" value="UBIQUITINATION FACTOR E4"/>
    <property type="match status" value="1"/>
</dbReference>
<evidence type="ECO:0000256" key="4">
    <source>
        <dbReference type="ARBA" id="ARBA00004906"/>
    </source>
</evidence>
<dbReference type="Proteomes" id="UP000008068">
    <property type="component" value="Unassembled WGS sequence"/>
</dbReference>
<dbReference type="GO" id="GO:0000209">
    <property type="term" value="P:protein polyubiquitination"/>
    <property type="evidence" value="ECO:0007669"/>
    <property type="project" value="TreeGrafter"/>
</dbReference>
<dbReference type="InterPro" id="IPR019474">
    <property type="entry name" value="Ub_conjug_fac_E4_core"/>
</dbReference>
<dbReference type="GO" id="GO:0005737">
    <property type="term" value="C:cytoplasm"/>
    <property type="evidence" value="ECO:0007669"/>
    <property type="project" value="UniProtKB-SubCell"/>
</dbReference>
<proteinExistence type="inferred from homology"/>
<evidence type="ECO:0000256" key="1">
    <source>
        <dbReference type="ARBA" id="ARBA00000900"/>
    </source>
</evidence>
<dbReference type="GO" id="GO:0000151">
    <property type="term" value="C:ubiquitin ligase complex"/>
    <property type="evidence" value="ECO:0007669"/>
    <property type="project" value="InterPro"/>
</dbReference>
<dbReference type="Pfam" id="PF10408">
    <property type="entry name" value="Ufd2P_core"/>
    <property type="match status" value="1"/>
</dbReference>
<dbReference type="EC" id="2.3.2.27" evidence="6"/>
<dbReference type="GO" id="GO:0005634">
    <property type="term" value="C:nucleus"/>
    <property type="evidence" value="ECO:0007669"/>
    <property type="project" value="UniProtKB-SubCell"/>
</dbReference>
<dbReference type="EMBL" id="GL379978">
    <property type="protein sequence ID" value="EGT39976.1"/>
    <property type="molecule type" value="Genomic_DNA"/>
</dbReference>
<evidence type="ECO:0000256" key="2">
    <source>
        <dbReference type="ARBA" id="ARBA00004123"/>
    </source>
</evidence>
<comment type="catalytic activity">
    <reaction evidence="1">
        <text>S-ubiquitinyl-[E2 ubiquitin-conjugating enzyme]-L-cysteine + [acceptor protein]-L-lysine = [E2 ubiquitin-conjugating enzyme]-L-cysteine + N(6)-ubiquitinyl-[acceptor protein]-L-lysine.</text>
        <dbReference type="EC" id="2.3.2.27"/>
    </reaction>
</comment>
<dbReference type="Pfam" id="PF04564">
    <property type="entry name" value="U-box"/>
    <property type="match status" value="1"/>
</dbReference>
<feature type="coiled-coil region" evidence="11">
    <location>
        <begin position="472"/>
        <end position="522"/>
    </location>
</feature>
<keyword evidence="8" id="KW-0808">Transferase</keyword>
<comment type="pathway">
    <text evidence="4">Protein modification; protein ubiquitination.</text>
</comment>
<keyword evidence="9" id="KW-0833">Ubl conjugation pathway</keyword>
<dbReference type="PROSITE" id="PS51698">
    <property type="entry name" value="U_BOX"/>
    <property type="match status" value="1"/>
</dbReference>
<accession>G0NY89</accession>
<evidence type="ECO:0000256" key="7">
    <source>
        <dbReference type="ARBA" id="ARBA00022490"/>
    </source>
</evidence>
<evidence type="ECO:0000256" key="6">
    <source>
        <dbReference type="ARBA" id="ARBA00012483"/>
    </source>
</evidence>
<evidence type="ECO:0000313" key="14">
    <source>
        <dbReference type="Proteomes" id="UP000008068"/>
    </source>
</evidence>
<dbReference type="InterPro" id="IPR003613">
    <property type="entry name" value="Ubox_domain"/>
</dbReference>
<evidence type="ECO:0000259" key="12">
    <source>
        <dbReference type="PROSITE" id="PS51698"/>
    </source>
</evidence>
<dbReference type="UniPathway" id="UPA00143"/>
<dbReference type="GO" id="GO:0036503">
    <property type="term" value="P:ERAD pathway"/>
    <property type="evidence" value="ECO:0007669"/>
    <property type="project" value="InterPro"/>
</dbReference>
<keyword evidence="11" id="KW-0175">Coiled coil</keyword>
<keyword evidence="10" id="KW-0539">Nucleus</keyword>
<feature type="domain" description="U-box" evidence="12">
    <location>
        <begin position="908"/>
        <end position="981"/>
    </location>
</feature>
<name>G0NY89_CAEBE</name>
<comment type="subcellular location">
    <subcellularLocation>
        <location evidence="3">Cytoplasm</location>
    </subcellularLocation>
    <subcellularLocation>
        <location evidence="2">Nucleus</location>
    </subcellularLocation>
</comment>
<dbReference type="OrthoDB" id="20295at2759"/>
<dbReference type="AlphaFoldDB" id="G0NY89"/>
<dbReference type="STRING" id="135651.G0NY89"/>
<evidence type="ECO:0000313" key="13">
    <source>
        <dbReference type="EMBL" id="EGT39976.1"/>
    </source>
</evidence>
<dbReference type="InterPro" id="IPR013083">
    <property type="entry name" value="Znf_RING/FYVE/PHD"/>
</dbReference>
<protein>
    <recommendedName>
        <fullName evidence="6">RING-type E3 ubiquitin transferase</fullName>
        <ecNumber evidence="6">2.3.2.27</ecNumber>
    </recommendedName>
</protein>
<dbReference type="OMA" id="RCKEQML"/>
<evidence type="ECO:0000256" key="11">
    <source>
        <dbReference type="SAM" id="Coils"/>
    </source>
</evidence>
<evidence type="ECO:0000256" key="3">
    <source>
        <dbReference type="ARBA" id="ARBA00004496"/>
    </source>
</evidence>
<dbReference type="CDD" id="cd16658">
    <property type="entry name" value="RING-Ubox_UBE4B"/>
    <property type="match status" value="1"/>
</dbReference>
<dbReference type="GO" id="GO:0034450">
    <property type="term" value="F:ubiquitin-ubiquitin ligase activity"/>
    <property type="evidence" value="ECO:0007669"/>
    <property type="project" value="InterPro"/>
</dbReference>
<evidence type="ECO:0000256" key="9">
    <source>
        <dbReference type="ARBA" id="ARBA00022786"/>
    </source>
</evidence>
<evidence type="ECO:0000256" key="8">
    <source>
        <dbReference type="ARBA" id="ARBA00022679"/>
    </source>
</evidence>
<dbReference type="SUPFAM" id="SSF57850">
    <property type="entry name" value="RING/U-box"/>
    <property type="match status" value="1"/>
</dbReference>
<keyword evidence="14" id="KW-1185">Reference proteome</keyword>
<dbReference type="eggNOG" id="KOG2042">
    <property type="taxonomic scope" value="Eukaryota"/>
</dbReference>
<dbReference type="PANTHER" id="PTHR13931:SF2">
    <property type="entry name" value="UBIQUITIN CONJUGATION FACTOR E4 B"/>
    <property type="match status" value="1"/>
</dbReference>
<dbReference type="GO" id="GO:0006511">
    <property type="term" value="P:ubiquitin-dependent protein catabolic process"/>
    <property type="evidence" value="ECO:0007669"/>
    <property type="project" value="InterPro"/>
</dbReference>
<evidence type="ECO:0000256" key="10">
    <source>
        <dbReference type="ARBA" id="ARBA00023242"/>
    </source>
</evidence>
<dbReference type="SMART" id="SM00504">
    <property type="entry name" value="Ubox"/>
    <property type="match status" value="1"/>
</dbReference>
<gene>
    <name evidence="13" type="ORF">CAEBREN_11846</name>
</gene>
<dbReference type="FunCoup" id="G0NY89">
    <property type="interactions" value="4401"/>
</dbReference>
<evidence type="ECO:0000256" key="5">
    <source>
        <dbReference type="ARBA" id="ARBA00007434"/>
    </source>
</evidence>
<dbReference type="InterPro" id="IPR045132">
    <property type="entry name" value="UBE4"/>
</dbReference>
<dbReference type="Gene3D" id="3.30.40.10">
    <property type="entry name" value="Zinc/RING finger domain, C3HC4 (zinc finger)"/>
    <property type="match status" value="1"/>
</dbReference>
<dbReference type="FunFam" id="3.30.40.10:FF:000055">
    <property type="entry name" value="Ubiquitin conjugation factor e4 a"/>
    <property type="match status" value="1"/>
</dbReference>
<reference evidence="14" key="1">
    <citation type="submission" date="2011-07" db="EMBL/GenBank/DDBJ databases">
        <authorList>
            <consortium name="Caenorhabditis brenneri Sequencing and Analysis Consortium"/>
            <person name="Wilson R.K."/>
        </authorList>
    </citation>
    <scope>NUCLEOTIDE SEQUENCE [LARGE SCALE GENOMIC DNA]</scope>
    <source>
        <strain evidence="14">PB2801</strain>
    </source>
</reference>
<dbReference type="HOGENOM" id="CLU_003224_2_1_1"/>
<comment type="similarity">
    <text evidence="5">Belongs to the ubiquitin conjugation factor E4 family.</text>
</comment>
<keyword evidence="7" id="KW-0963">Cytoplasm</keyword>
<dbReference type="InParanoid" id="G0NY89"/>
<sequence>MIDDSAIGDLQKGMDTSDVAMTDVTAEVARDFLLSLFDLEGKSDQKVVRNADAIKAVQQWTFDVSSQSLQSNITEILTKLVLLSQEGHRRASSRRLYKFKDVSKVSGCREEDAIEFLLFAFAKCDNELEKTTTSDHSKSTIETIKTAIVSVFINMQIEGKLGKKFNACCACLVFVGRLLKETVSCTFLRSLLEHCDEEAVNEVFNPIFEVLRDGYLDLPFKKDSDDISRDILRVMNTLLTIRLNDNDPPPLCKVLTSRPDFLPTELFIGRKFAEKSYLGPFFLHGLDLEHQAVNLKIFDDMGDEARKHSALIEQMQYLARLSSIRHGLHQLIHPIAAEAATRNILMKWMATFISVNHQRSRAQYDAAETVDDHFMANFMANVRNSCMGNFLSVMYRLTEEIDLAKIQMEYPFLPDTLTDITKETRLKMDESVAAAFSAQYADHQVEHDFSSVCFFLTMAAQKLFFPPLIRTIVEYSRKAKDAKKRVDRTREKLQNCTRETNRKKLEQELKQKEKQYKNISLHLLCVKTEVMDPTLQASAFDFAAKQLKIVMKALCADLNLMGDDSQFPQEPTQLFCAYPEHYLEDVLDFYTYSLQFAPEILMERATEAIQQSTVIFSHYEYVKSPYLVSKLVRLLATLQPPLWYNVVNLRMSQQRLLNAMIKFYSDFEDSGEFYEKYNVRGNIQDMLKKMGDDMYYKAKFMDMARECGPEFIRFVNMVINDATWCIDESLSGLKGVHEIERKMAQGEQLNNQDLGQLDEAENKVTGWLGTAKSNLELLFSITENSPEPFRTPALGERLAAMLNHNLSQLLGSNRQDFLVKDPASYGWKPREFVSLLINIYLGLHVPAFIKFIAYDERTYTPTFFSDSIAQLKQKAILGFSVMERFENLAEDVKKEYDAKALLEEEYDDVPEEFKDPIMDAIMEDPVKLPSGHVMDRAVIERHLLSTPNNPFNRAPLTQAELVPDVELKAKLEEWKIQKRNSKK</sequence>